<reference evidence="2 3" key="1">
    <citation type="submission" date="2023-04" db="EMBL/GenBank/DDBJ databases">
        <title>Genome Sequence of Selenomonas sputigena ATCC 33150.</title>
        <authorList>
            <person name="Miller D.P."/>
            <person name="Anvari S."/>
            <person name="Polson S.W."/>
            <person name="Macdonald M."/>
            <person name="Mcdowell J.V."/>
        </authorList>
    </citation>
    <scope>NUCLEOTIDE SEQUENCE [LARGE SCALE GENOMIC DNA]</scope>
    <source>
        <strain evidence="2 3">ATCC 33150</strain>
    </source>
</reference>
<feature type="chain" id="PRO_5045100363" evidence="1">
    <location>
        <begin position="27"/>
        <end position="252"/>
    </location>
</feature>
<keyword evidence="1" id="KW-0732">Signal</keyword>
<gene>
    <name evidence="2" type="ORF">QCO44_06915</name>
</gene>
<accession>A0ABV3X5I7</accession>
<evidence type="ECO:0000313" key="2">
    <source>
        <dbReference type="EMBL" id="MEX5285368.1"/>
    </source>
</evidence>
<organism evidence="2 3">
    <name type="scientific">Selenomonas sputigena</name>
    <dbReference type="NCBI Taxonomy" id="69823"/>
    <lineage>
        <taxon>Bacteria</taxon>
        <taxon>Bacillati</taxon>
        <taxon>Bacillota</taxon>
        <taxon>Negativicutes</taxon>
        <taxon>Selenomonadales</taxon>
        <taxon>Selenomonadaceae</taxon>
        <taxon>Selenomonas</taxon>
    </lineage>
</organism>
<feature type="signal peptide" evidence="1">
    <location>
        <begin position="1"/>
        <end position="26"/>
    </location>
</feature>
<name>A0ABV3X5I7_9FIRM</name>
<evidence type="ECO:0000313" key="3">
    <source>
        <dbReference type="Proteomes" id="UP001559623"/>
    </source>
</evidence>
<dbReference type="RefSeq" id="WP_368847094.1">
    <property type="nucleotide sequence ID" value="NZ_CP194411.1"/>
</dbReference>
<protein>
    <submittedName>
        <fullName evidence="2">Uncharacterized protein</fullName>
    </submittedName>
</protein>
<dbReference type="Proteomes" id="UP001559623">
    <property type="component" value="Unassembled WGS sequence"/>
</dbReference>
<dbReference type="EMBL" id="JARVLH010000003">
    <property type="protein sequence ID" value="MEX5285368.1"/>
    <property type="molecule type" value="Genomic_DNA"/>
</dbReference>
<proteinExistence type="predicted"/>
<keyword evidence="3" id="KW-1185">Reference proteome</keyword>
<evidence type="ECO:0000256" key="1">
    <source>
        <dbReference type="SAM" id="SignalP"/>
    </source>
</evidence>
<sequence>MYNVMKRHAMFLLCAFVLLVSGQSAAEPRDEIDTVLERMAGTWYDEDGGAVLTIEGRMINGCEAVAMEHGAGSPKAGDAEFHIKEAGGERTLHIGWRLFGGAGDYITLADGEALQRTPDPVGFESVSGIHFGMRLRIVQEILGKGEELRAYDDYPADYPRWICSWYYQDKGLMVLNEDGIVTGLALLKGSKLHFDRSGLGVNDSREAYDRIYGLPEIYEDSSRDRAAVYRIAPGEALIFGLDGSYVLLAVYD</sequence>
<comment type="caution">
    <text evidence="2">The sequence shown here is derived from an EMBL/GenBank/DDBJ whole genome shotgun (WGS) entry which is preliminary data.</text>
</comment>